<feature type="compositionally biased region" description="Basic and acidic residues" evidence="8">
    <location>
        <begin position="81"/>
        <end position="126"/>
    </location>
</feature>
<sequence>MSQQVPQVKTEPGIKKEPGTENNEEWQTIPLKSYGPEDVDENTRIHIMKLISRNDVNIVKDFEKPVRLHRKDPRNMQFHLTRQELDQRKREKEEAEKQNATKQETKKGKGEGKDKDKGKGKDKENENENENGGENEKEQEEGNTEGDGKSDVKSDKAKEEIKSKIAPEEGKLMRGQADLSQVAPDGGARKNKKNLFKRKTKQINLMDEAKRKLRYEEHYPWVIEDYTGKNVYVGNYEAGSTELLHVLFVFDKDGFKMIPAEKVYRFTPRNKYATLTLEEAEQKMEKNSSVPRWLMKHIENDSIAEGSPDQRFRNNSPSANGRVINDNTRGRRMRTVIGGSSSSGHTNSGSGKDRDSDHDDLDFEEEFADDEEAPIMDGDEEENKMSERKIKKEMLRAAHLNADEDADVEDDLDDLFETEKSRKVDKEGKKLKKMLNKREGGIYDSDDEERELLPYLSKSDLESDEESDNEIKVKQEPNQEEAGSGATSGPGAGESVGPAMRHITAAYLGDGFVTILAPKEFLSTFPAGEWVPNGRKRPTSPIGVEMASPQKKSKTGNVSSSDKDKDIDKDNKNNNDNNKENENNALMNTVTVKREPSREPVSRSASPVNAEGSTYDLNDAGPSNLLVTVNEILSIVKDRPLTTKELLLGLKNRISAHADNKQRIIAIVKQNLKLVDGKLALRE</sequence>
<feature type="compositionally biased region" description="Basic and acidic residues" evidence="8">
    <location>
        <begin position="592"/>
        <end position="601"/>
    </location>
</feature>
<dbReference type="GeneID" id="5231751"/>
<comment type="subcellular location">
    <subcellularLocation>
        <location evidence="1 7">Nucleus</location>
    </subcellularLocation>
</comment>
<dbReference type="SUPFAM" id="SSF50916">
    <property type="entry name" value="Rap30/74 interaction domains"/>
    <property type="match status" value="1"/>
</dbReference>
<evidence type="ECO:0000256" key="7">
    <source>
        <dbReference type="RuleBase" id="RU366044"/>
    </source>
</evidence>
<feature type="compositionally biased region" description="Basic and acidic residues" evidence="8">
    <location>
        <begin position="561"/>
        <end position="582"/>
    </location>
</feature>
<dbReference type="InterPro" id="IPR008851">
    <property type="entry name" value="TFIIF-alpha"/>
</dbReference>
<evidence type="ECO:0000256" key="1">
    <source>
        <dbReference type="ARBA" id="ARBA00004123"/>
    </source>
</evidence>
<evidence type="ECO:0000313" key="10">
    <source>
        <dbReference type="Proteomes" id="UP000001996"/>
    </source>
</evidence>
<evidence type="ECO:0000256" key="3">
    <source>
        <dbReference type="ARBA" id="ARBA00023015"/>
    </source>
</evidence>
<dbReference type="InParanoid" id="A5E3M8"/>
<keyword evidence="4 7" id="KW-0238">DNA-binding</keyword>
<dbReference type="Proteomes" id="UP000001996">
    <property type="component" value="Unassembled WGS sequence"/>
</dbReference>
<dbReference type="eggNOG" id="KOG2393">
    <property type="taxonomic scope" value="Eukaryota"/>
</dbReference>
<feature type="compositionally biased region" description="Basic and acidic residues" evidence="8">
    <location>
        <begin position="146"/>
        <end position="169"/>
    </location>
</feature>
<dbReference type="GO" id="GO:0001174">
    <property type="term" value="P:transcriptional start site selection at RNA polymerase II promoter"/>
    <property type="evidence" value="ECO:0007669"/>
    <property type="project" value="EnsemblFungi"/>
</dbReference>
<proteinExistence type="inferred from homology"/>
<gene>
    <name evidence="9" type="ORF">LELG_04216</name>
</gene>
<comment type="similarity">
    <text evidence="2 7">Belongs to the TFIIF alpha subunit family.</text>
</comment>
<feature type="region of interest" description="Disordered" evidence="8">
    <location>
        <begin position="63"/>
        <end position="169"/>
    </location>
</feature>
<dbReference type="Pfam" id="PF05793">
    <property type="entry name" value="TFIIF_alpha"/>
    <property type="match status" value="1"/>
</dbReference>
<feature type="region of interest" description="Disordered" evidence="8">
    <location>
        <begin position="417"/>
        <end position="497"/>
    </location>
</feature>
<keyword evidence="6 7" id="KW-0539">Nucleus</keyword>
<accession>A5E3M8</accession>
<dbReference type="EMBL" id="CH981529">
    <property type="protein sequence ID" value="EDK46036.1"/>
    <property type="molecule type" value="Genomic_DNA"/>
</dbReference>
<dbReference type="GO" id="GO:0016251">
    <property type="term" value="F:RNA polymerase II general transcription initiation factor activity"/>
    <property type="evidence" value="ECO:0007669"/>
    <property type="project" value="TreeGrafter"/>
</dbReference>
<feature type="region of interest" description="Disordered" evidence="8">
    <location>
        <begin position="1"/>
        <end position="38"/>
    </location>
</feature>
<feature type="region of interest" description="Disordered" evidence="8">
    <location>
        <begin position="304"/>
        <end position="386"/>
    </location>
</feature>
<dbReference type="PANTHER" id="PTHR13011:SF0">
    <property type="entry name" value="GENERAL TRANSCRIPTION FACTOR IIF SUBUNIT 1"/>
    <property type="match status" value="1"/>
</dbReference>
<feature type="compositionally biased region" description="Acidic residues" evidence="8">
    <location>
        <begin position="127"/>
        <end position="144"/>
    </location>
</feature>
<dbReference type="GO" id="GO:0001096">
    <property type="term" value="F:TFIIF-class transcription factor complex binding"/>
    <property type="evidence" value="ECO:0007669"/>
    <property type="project" value="TreeGrafter"/>
</dbReference>
<evidence type="ECO:0000256" key="4">
    <source>
        <dbReference type="ARBA" id="ARBA00023125"/>
    </source>
</evidence>
<protein>
    <recommendedName>
        <fullName evidence="7">Transcription initiation factor IIF subunit alpha</fullName>
    </recommendedName>
</protein>
<name>A5E3M8_LODEL</name>
<reference evidence="9 10" key="1">
    <citation type="journal article" date="2009" name="Nature">
        <title>Evolution of pathogenicity and sexual reproduction in eight Candida genomes.</title>
        <authorList>
            <person name="Butler G."/>
            <person name="Rasmussen M.D."/>
            <person name="Lin M.F."/>
            <person name="Santos M.A."/>
            <person name="Sakthikumar S."/>
            <person name="Munro C.A."/>
            <person name="Rheinbay E."/>
            <person name="Grabherr M."/>
            <person name="Forche A."/>
            <person name="Reedy J.L."/>
            <person name="Agrafioti I."/>
            <person name="Arnaud M.B."/>
            <person name="Bates S."/>
            <person name="Brown A.J."/>
            <person name="Brunke S."/>
            <person name="Costanzo M.C."/>
            <person name="Fitzpatrick D.A."/>
            <person name="de Groot P.W."/>
            <person name="Harris D."/>
            <person name="Hoyer L.L."/>
            <person name="Hube B."/>
            <person name="Klis F.M."/>
            <person name="Kodira C."/>
            <person name="Lennard N."/>
            <person name="Logue M.E."/>
            <person name="Martin R."/>
            <person name="Neiman A.M."/>
            <person name="Nikolaou E."/>
            <person name="Quail M.A."/>
            <person name="Quinn J."/>
            <person name="Santos M.C."/>
            <person name="Schmitzberger F.F."/>
            <person name="Sherlock G."/>
            <person name="Shah P."/>
            <person name="Silverstein K.A."/>
            <person name="Skrzypek M.S."/>
            <person name="Soll D."/>
            <person name="Staggs R."/>
            <person name="Stansfield I."/>
            <person name="Stumpf M.P."/>
            <person name="Sudbery P.E."/>
            <person name="Srikantha T."/>
            <person name="Zeng Q."/>
            <person name="Berman J."/>
            <person name="Berriman M."/>
            <person name="Heitman J."/>
            <person name="Gow N.A."/>
            <person name="Lorenz M.C."/>
            <person name="Birren B.W."/>
            <person name="Kellis M."/>
            <person name="Cuomo C.A."/>
        </authorList>
    </citation>
    <scope>NUCLEOTIDE SEQUENCE [LARGE SCALE GENOMIC DNA]</scope>
    <source>
        <strain evidence="10">ATCC 11503 / BCRC 21390 / CBS 2605 / JCM 1781 / NBRC 1676 / NRRL YB-4239</strain>
    </source>
</reference>
<dbReference type="InterPro" id="IPR011039">
    <property type="entry name" value="TFIIF_interaction"/>
</dbReference>
<feature type="compositionally biased region" description="Acidic residues" evidence="8">
    <location>
        <begin position="358"/>
        <end position="382"/>
    </location>
</feature>
<dbReference type="GO" id="GO:0051123">
    <property type="term" value="P:RNA polymerase II preinitiation complex assembly"/>
    <property type="evidence" value="ECO:0007669"/>
    <property type="project" value="EnsemblFungi"/>
</dbReference>
<feature type="compositionally biased region" description="Low complexity" evidence="8">
    <location>
        <begin position="338"/>
        <end position="350"/>
    </location>
</feature>
<comment type="function">
    <text evidence="7">TFIIF is a general transcription initiation factor that binds to RNA polymerase II and helps to recruit it to the initiation complex in collaboration with TFIIB. It promotes transcription elongation.</text>
</comment>
<evidence type="ECO:0000256" key="5">
    <source>
        <dbReference type="ARBA" id="ARBA00023163"/>
    </source>
</evidence>
<dbReference type="AlphaFoldDB" id="A5E3M8"/>
<keyword evidence="5 7" id="KW-0804">Transcription</keyword>
<feature type="compositionally biased region" description="Polar residues" evidence="8">
    <location>
        <begin position="603"/>
        <end position="616"/>
    </location>
</feature>
<evidence type="ECO:0000313" key="9">
    <source>
        <dbReference type="EMBL" id="EDK46036.1"/>
    </source>
</evidence>
<dbReference type="GO" id="GO:0005674">
    <property type="term" value="C:transcription factor TFIIF complex"/>
    <property type="evidence" value="ECO:0007669"/>
    <property type="project" value="EnsemblFungi"/>
</dbReference>
<keyword evidence="10" id="KW-1185">Reference proteome</keyword>
<organism evidence="9 10">
    <name type="scientific">Lodderomyces elongisporus (strain ATCC 11503 / CBS 2605 / JCM 1781 / NBRC 1676 / NRRL YB-4239)</name>
    <name type="common">Yeast</name>
    <name type="synonym">Saccharomyces elongisporus</name>
    <dbReference type="NCBI Taxonomy" id="379508"/>
    <lineage>
        <taxon>Eukaryota</taxon>
        <taxon>Fungi</taxon>
        <taxon>Dikarya</taxon>
        <taxon>Ascomycota</taxon>
        <taxon>Saccharomycotina</taxon>
        <taxon>Pichiomycetes</taxon>
        <taxon>Debaryomycetaceae</taxon>
        <taxon>Candida/Lodderomyces clade</taxon>
        <taxon>Lodderomyces</taxon>
    </lineage>
</organism>
<evidence type="ECO:0000256" key="8">
    <source>
        <dbReference type="SAM" id="MobiDB-lite"/>
    </source>
</evidence>
<dbReference type="FunCoup" id="A5E3M8">
    <property type="interactions" value="148"/>
</dbReference>
<evidence type="ECO:0000256" key="6">
    <source>
        <dbReference type="ARBA" id="ARBA00023242"/>
    </source>
</evidence>
<evidence type="ECO:0000256" key="2">
    <source>
        <dbReference type="ARBA" id="ARBA00005249"/>
    </source>
</evidence>
<dbReference type="OMA" id="FEEFYPW"/>
<dbReference type="GO" id="GO:0003677">
    <property type="term" value="F:DNA binding"/>
    <property type="evidence" value="ECO:0007669"/>
    <property type="project" value="UniProtKB-KW"/>
</dbReference>
<dbReference type="GO" id="GO:0032968">
    <property type="term" value="P:positive regulation of transcription elongation by RNA polymerase II"/>
    <property type="evidence" value="ECO:0007669"/>
    <property type="project" value="InterPro"/>
</dbReference>
<feature type="compositionally biased region" description="Basic and acidic residues" evidence="8">
    <location>
        <begin position="417"/>
        <end position="428"/>
    </location>
</feature>
<dbReference type="KEGG" id="lel:PVL30_003941"/>
<dbReference type="VEuPathDB" id="FungiDB:LELG_04216"/>
<dbReference type="GO" id="GO:0072542">
    <property type="term" value="F:protein phosphatase activator activity"/>
    <property type="evidence" value="ECO:0007669"/>
    <property type="project" value="EnsemblFungi"/>
</dbReference>
<dbReference type="GO" id="GO:0006368">
    <property type="term" value="P:transcription elongation by RNA polymerase II"/>
    <property type="evidence" value="ECO:0007669"/>
    <property type="project" value="EnsemblFungi"/>
</dbReference>
<keyword evidence="3 7" id="KW-0805">Transcription regulation</keyword>
<dbReference type="STRING" id="379508.A5E3M8"/>
<dbReference type="HOGENOM" id="CLU_020322_0_0_1"/>
<feature type="region of interest" description="Disordered" evidence="8">
    <location>
        <begin position="526"/>
        <end position="616"/>
    </location>
</feature>
<dbReference type="OrthoDB" id="76676at2759"/>
<dbReference type="PANTHER" id="PTHR13011">
    <property type="entry name" value="TFIIF-ALPHA"/>
    <property type="match status" value="1"/>
</dbReference>